<dbReference type="PANTHER" id="PTHR45138:SF9">
    <property type="entry name" value="DIGUANYLATE CYCLASE DGCM-RELATED"/>
    <property type="match status" value="1"/>
</dbReference>
<dbReference type="SMART" id="SM00267">
    <property type="entry name" value="GGDEF"/>
    <property type="match status" value="1"/>
</dbReference>
<dbReference type="CDD" id="cd01949">
    <property type="entry name" value="GGDEF"/>
    <property type="match status" value="1"/>
</dbReference>
<name>A0ABQ2D0I8_9DEIO</name>
<evidence type="ECO:0000313" key="3">
    <source>
        <dbReference type="Proteomes" id="UP000632222"/>
    </source>
</evidence>
<feature type="domain" description="GGDEF" evidence="1">
    <location>
        <begin position="36"/>
        <end position="165"/>
    </location>
</feature>
<protein>
    <recommendedName>
        <fullName evidence="1">GGDEF domain-containing protein</fullName>
    </recommendedName>
</protein>
<sequence length="165" mass="19212">MPTFDFFYDPVPFQYRVDPMTGLTTHRVWMKRTDQLGRLVAYVDIDQLKTVNDFHSLHAGDAVVRGLANRLDVYRRQHEHLYRLGGDEFLLVHSRNLPVEAARARSKALRQLWLEPFAFEGTGIQITAGIVVTIVDDLNLETFWEKLRDLMLQNKKQGRNQLLFA</sequence>
<dbReference type="SUPFAM" id="SSF55073">
    <property type="entry name" value="Nucleotide cyclase"/>
    <property type="match status" value="1"/>
</dbReference>
<comment type="caution">
    <text evidence="2">The sequence shown here is derived from an EMBL/GenBank/DDBJ whole genome shotgun (WGS) entry which is preliminary data.</text>
</comment>
<keyword evidence="3" id="KW-1185">Reference proteome</keyword>
<organism evidence="2 3">
    <name type="scientific">Deinococcus roseus</name>
    <dbReference type="NCBI Taxonomy" id="392414"/>
    <lineage>
        <taxon>Bacteria</taxon>
        <taxon>Thermotogati</taxon>
        <taxon>Deinococcota</taxon>
        <taxon>Deinococci</taxon>
        <taxon>Deinococcales</taxon>
        <taxon>Deinococcaceae</taxon>
        <taxon>Deinococcus</taxon>
    </lineage>
</organism>
<dbReference type="Proteomes" id="UP000632222">
    <property type="component" value="Unassembled WGS sequence"/>
</dbReference>
<dbReference type="Pfam" id="PF00990">
    <property type="entry name" value="GGDEF"/>
    <property type="match status" value="1"/>
</dbReference>
<dbReference type="InterPro" id="IPR043128">
    <property type="entry name" value="Rev_trsase/Diguanyl_cyclase"/>
</dbReference>
<dbReference type="Gene3D" id="3.30.70.270">
    <property type="match status" value="1"/>
</dbReference>
<dbReference type="EMBL" id="BMOD01000008">
    <property type="protein sequence ID" value="GGJ37606.1"/>
    <property type="molecule type" value="Genomic_DNA"/>
</dbReference>
<evidence type="ECO:0000313" key="2">
    <source>
        <dbReference type="EMBL" id="GGJ37606.1"/>
    </source>
</evidence>
<dbReference type="PROSITE" id="PS50887">
    <property type="entry name" value="GGDEF"/>
    <property type="match status" value="1"/>
</dbReference>
<dbReference type="NCBIfam" id="TIGR00254">
    <property type="entry name" value="GGDEF"/>
    <property type="match status" value="1"/>
</dbReference>
<gene>
    <name evidence="2" type="ORF">GCM10008938_24680</name>
</gene>
<accession>A0ABQ2D0I8</accession>
<dbReference type="InterPro" id="IPR029787">
    <property type="entry name" value="Nucleotide_cyclase"/>
</dbReference>
<dbReference type="RefSeq" id="WP_189002993.1">
    <property type="nucleotide sequence ID" value="NZ_BMOD01000008.1"/>
</dbReference>
<dbReference type="PANTHER" id="PTHR45138">
    <property type="entry name" value="REGULATORY COMPONENTS OF SENSORY TRANSDUCTION SYSTEM"/>
    <property type="match status" value="1"/>
</dbReference>
<evidence type="ECO:0000259" key="1">
    <source>
        <dbReference type="PROSITE" id="PS50887"/>
    </source>
</evidence>
<dbReference type="InterPro" id="IPR000160">
    <property type="entry name" value="GGDEF_dom"/>
</dbReference>
<proteinExistence type="predicted"/>
<reference evidence="3" key="1">
    <citation type="journal article" date="2019" name="Int. J. Syst. Evol. Microbiol.">
        <title>The Global Catalogue of Microorganisms (GCM) 10K type strain sequencing project: providing services to taxonomists for standard genome sequencing and annotation.</title>
        <authorList>
            <consortium name="The Broad Institute Genomics Platform"/>
            <consortium name="The Broad Institute Genome Sequencing Center for Infectious Disease"/>
            <person name="Wu L."/>
            <person name="Ma J."/>
        </authorList>
    </citation>
    <scope>NUCLEOTIDE SEQUENCE [LARGE SCALE GENOMIC DNA]</scope>
    <source>
        <strain evidence="3">JCM 14370</strain>
    </source>
</reference>
<dbReference type="InterPro" id="IPR050469">
    <property type="entry name" value="Diguanylate_Cyclase"/>
</dbReference>